<dbReference type="InterPro" id="IPR050291">
    <property type="entry name" value="CDF_Transporter"/>
</dbReference>
<feature type="transmembrane region" description="Helical" evidence="6">
    <location>
        <begin position="177"/>
        <end position="197"/>
    </location>
</feature>
<dbReference type="InterPro" id="IPR027469">
    <property type="entry name" value="Cation_efflux_TMD_sf"/>
</dbReference>
<feature type="transmembrane region" description="Helical" evidence="6">
    <location>
        <begin position="12"/>
        <end position="32"/>
    </location>
</feature>
<dbReference type="PANTHER" id="PTHR43840">
    <property type="entry name" value="MITOCHONDRIAL METAL TRANSPORTER 1-RELATED"/>
    <property type="match status" value="1"/>
</dbReference>
<feature type="transmembrane region" description="Helical" evidence="6">
    <location>
        <begin position="38"/>
        <end position="58"/>
    </location>
</feature>
<evidence type="ECO:0000256" key="3">
    <source>
        <dbReference type="ARBA" id="ARBA00022692"/>
    </source>
</evidence>
<accession>A0A1I4JZS5</accession>
<evidence type="ECO:0000256" key="2">
    <source>
        <dbReference type="ARBA" id="ARBA00022448"/>
    </source>
</evidence>
<keyword evidence="5 6" id="KW-0472">Membrane</keyword>
<evidence type="ECO:0000259" key="7">
    <source>
        <dbReference type="Pfam" id="PF01545"/>
    </source>
</evidence>
<dbReference type="SUPFAM" id="SSF161111">
    <property type="entry name" value="Cation efflux protein transmembrane domain-like"/>
    <property type="match status" value="1"/>
</dbReference>
<dbReference type="GO" id="GO:0015086">
    <property type="term" value="F:cadmium ion transmembrane transporter activity"/>
    <property type="evidence" value="ECO:0007669"/>
    <property type="project" value="TreeGrafter"/>
</dbReference>
<sequence length="302" mass="34294">MKNTQKIKKLLTASIIAGTVYGLLALLTGLMINYNVLLLDGVYTMVGALMSLIALYIAKFIQTQDFERFPFGKESLMPLVVFIQYSVILLISSYGLIESFFSLLYADTYVDLAIGLPFSLFGTLFCFVFYLYLKKNPINHSFYKVELEQWRFGFLFSLGVVVSIIVSGLLARTPYLAIAQLIDPVISIGITIFYIYLSVTEIKNATLELTYAPPKYELREKILLVVDKLLQNVAIETYVLRIAKVGDQVILELDIVILPDSELDSIRAQDHLRDKLNRKVTEGFSDYSLWLNINFIGDLKWA</sequence>
<evidence type="ECO:0000313" key="8">
    <source>
        <dbReference type="EMBL" id="OTP28435.1"/>
    </source>
</evidence>
<dbReference type="GO" id="GO:0006882">
    <property type="term" value="P:intracellular zinc ion homeostasis"/>
    <property type="evidence" value="ECO:0007669"/>
    <property type="project" value="TreeGrafter"/>
</dbReference>
<organism evidence="8 9">
    <name type="scientific">Enterococcus mundtii</name>
    <dbReference type="NCBI Taxonomy" id="53346"/>
    <lineage>
        <taxon>Bacteria</taxon>
        <taxon>Bacillati</taxon>
        <taxon>Bacillota</taxon>
        <taxon>Bacilli</taxon>
        <taxon>Lactobacillales</taxon>
        <taxon>Enterococcaceae</taxon>
        <taxon>Enterococcus</taxon>
    </lineage>
</organism>
<dbReference type="Proteomes" id="UP000195024">
    <property type="component" value="Unassembled WGS sequence"/>
</dbReference>
<keyword evidence="2" id="KW-0813">Transport</keyword>
<dbReference type="GO" id="GO:0005886">
    <property type="term" value="C:plasma membrane"/>
    <property type="evidence" value="ECO:0007669"/>
    <property type="project" value="TreeGrafter"/>
</dbReference>
<evidence type="ECO:0000256" key="4">
    <source>
        <dbReference type="ARBA" id="ARBA00022989"/>
    </source>
</evidence>
<dbReference type="GO" id="GO:0015341">
    <property type="term" value="F:zinc efflux antiporter activity"/>
    <property type="evidence" value="ECO:0007669"/>
    <property type="project" value="TreeGrafter"/>
</dbReference>
<evidence type="ECO:0000256" key="5">
    <source>
        <dbReference type="ARBA" id="ARBA00023136"/>
    </source>
</evidence>
<feature type="domain" description="Cation efflux protein transmembrane" evidence="7">
    <location>
        <begin position="12"/>
        <end position="209"/>
    </location>
</feature>
<evidence type="ECO:0000256" key="1">
    <source>
        <dbReference type="ARBA" id="ARBA00004141"/>
    </source>
</evidence>
<dbReference type="GO" id="GO:0015093">
    <property type="term" value="F:ferrous iron transmembrane transporter activity"/>
    <property type="evidence" value="ECO:0007669"/>
    <property type="project" value="TreeGrafter"/>
</dbReference>
<dbReference type="Gene3D" id="1.20.1510.10">
    <property type="entry name" value="Cation efflux protein transmembrane domain"/>
    <property type="match status" value="1"/>
</dbReference>
<keyword evidence="4 6" id="KW-1133">Transmembrane helix</keyword>
<comment type="subcellular location">
    <subcellularLocation>
        <location evidence="1">Membrane</location>
        <topology evidence="1">Multi-pass membrane protein</topology>
    </subcellularLocation>
</comment>
<name>A0A1I4JZS5_ENTMU</name>
<dbReference type="PANTHER" id="PTHR43840:SF15">
    <property type="entry name" value="MITOCHONDRIAL METAL TRANSPORTER 1-RELATED"/>
    <property type="match status" value="1"/>
</dbReference>
<dbReference type="InterPro" id="IPR058533">
    <property type="entry name" value="Cation_efflux_TM"/>
</dbReference>
<feature type="transmembrane region" description="Helical" evidence="6">
    <location>
        <begin position="152"/>
        <end position="171"/>
    </location>
</feature>
<keyword evidence="3 6" id="KW-0812">Transmembrane</keyword>
<proteinExistence type="predicted"/>
<evidence type="ECO:0000256" key="6">
    <source>
        <dbReference type="SAM" id="Phobius"/>
    </source>
</evidence>
<comment type="caution">
    <text evidence="8">The sequence shown here is derived from an EMBL/GenBank/DDBJ whole genome shotgun (WGS) entry which is preliminary data.</text>
</comment>
<evidence type="ECO:0000313" key="9">
    <source>
        <dbReference type="Proteomes" id="UP000195024"/>
    </source>
</evidence>
<gene>
    <name evidence="8" type="ORF">A5802_002177</name>
</gene>
<feature type="transmembrane region" description="Helical" evidence="6">
    <location>
        <begin position="79"/>
        <end position="97"/>
    </location>
</feature>
<dbReference type="Pfam" id="PF01545">
    <property type="entry name" value="Cation_efflux"/>
    <property type="match status" value="1"/>
</dbReference>
<dbReference type="AlphaFoldDB" id="A0A1I4JZS5"/>
<dbReference type="EMBL" id="NGMS01000001">
    <property type="protein sequence ID" value="OTP28435.1"/>
    <property type="molecule type" value="Genomic_DNA"/>
</dbReference>
<protein>
    <recommendedName>
        <fullName evidence="7">Cation efflux protein transmembrane domain-containing protein</fullName>
    </recommendedName>
</protein>
<reference evidence="8 9" key="1">
    <citation type="submission" date="2017-05" db="EMBL/GenBank/DDBJ databases">
        <title>The Genome Sequence of Enterococcus mundtii 6B1_DIV0119.</title>
        <authorList>
            <consortium name="The Broad Institute Genomics Platform"/>
            <consortium name="The Broad Institute Genomic Center for Infectious Diseases"/>
            <person name="Earl A."/>
            <person name="Manson A."/>
            <person name="Schwartman J."/>
            <person name="Gilmore M."/>
            <person name="Abouelleil A."/>
            <person name="Cao P."/>
            <person name="Chapman S."/>
            <person name="Cusick C."/>
            <person name="Shea T."/>
            <person name="Young S."/>
            <person name="Neafsey D."/>
            <person name="Nusbaum C."/>
            <person name="Birren B."/>
        </authorList>
    </citation>
    <scope>NUCLEOTIDE SEQUENCE [LARGE SCALE GENOMIC DNA]</scope>
    <source>
        <strain evidence="8 9">6B1_DIV0119</strain>
    </source>
</reference>
<feature type="transmembrane region" description="Helical" evidence="6">
    <location>
        <begin position="109"/>
        <end position="132"/>
    </location>
</feature>
<dbReference type="RefSeq" id="WP_074799367.1">
    <property type="nucleotide sequence ID" value="NZ_FOUC01000002.1"/>
</dbReference>